<keyword evidence="3" id="KW-0378">Hydrolase</keyword>
<proteinExistence type="inferred from homology"/>
<dbReference type="GO" id="GO:0006508">
    <property type="term" value="P:proteolysis"/>
    <property type="evidence" value="ECO:0007669"/>
    <property type="project" value="UniProtKB-KW"/>
</dbReference>
<evidence type="ECO:0000256" key="2">
    <source>
        <dbReference type="ARBA" id="ARBA00022670"/>
    </source>
</evidence>
<keyword evidence="4" id="KW-0720">Serine protease</keyword>
<name>A0A975GB55_9THEO</name>
<evidence type="ECO:0000259" key="5">
    <source>
        <dbReference type="Pfam" id="PF01343"/>
    </source>
</evidence>
<dbReference type="NCBIfam" id="TIGR00706">
    <property type="entry name" value="SppA_dom"/>
    <property type="match status" value="1"/>
</dbReference>
<protein>
    <submittedName>
        <fullName evidence="6">Signal peptide peptidase SppA</fullName>
    </submittedName>
</protein>
<dbReference type="AlphaFoldDB" id="A0A975GB55"/>
<sequence length="305" mass="32750">MNKKALIGIVIAVLIVGATLAAVIMSKPNQENTVYGPNTALGVVTIDGVIGGSTSLLGIPQNQNDPVKQIRQAMDDKTIKAVVVKINSPGGSAAKSEEIYNELLKLKKTGKKIIVSMGDYAASGGYMAACAGDIIVASPATLTGSIGVIMEYTNYEGLYKKLGLKEVIIKSGEYKDIGSPTRDLTPEEKEILQGVINDTFDQFIHIVSDGRKMSLDKVKTLANGRVFTGRQALKLGLVDKLGDFYDSVDIAAKEVGIKGKPQLKYYTTQSPFSTLFGGGENSNFDGSFIEILRLLFIDRNSLNFN</sequence>
<evidence type="ECO:0000256" key="1">
    <source>
        <dbReference type="ARBA" id="ARBA00008683"/>
    </source>
</evidence>
<dbReference type="InterPro" id="IPR002142">
    <property type="entry name" value="Peptidase_S49"/>
</dbReference>
<evidence type="ECO:0000256" key="4">
    <source>
        <dbReference type="ARBA" id="ARBA00022825"/>
    </source>
</evidence>
<dbReference type="Pfam" id="PF01343">
    <property type="entry name" value="Peptidase_S49"/>
    <property type="match status" value="1"/>
</dbReference>
<evidence type="ECO:0000256" key="3">
    <source>
        <dbReference type="ARBA" id="ARBA00022801"/>
    </source>
</evidence>
<accession>A0A975GB55</accession>
<dbReference type="PANTHER" id="PTHR42987:SF7">
    <property type="entry name" value="SIGNAL PEPTIDE PEPTIDASE SPPA-RELATED"/>
    <property type="match status" value="1"/>
</dbReference>
<dbReference type="EMBL" id="CP060096">
    <property type="protein sequence ID" value="QSZ27851.1"/>
    <property type="molecule type" value="Genomic_DNA"/>
</dbReference>
<dbReference type="CDD" id="cd07023">
    <property type="entry name" value="S49_Sppa_N_C"/>
    <property type="match status" value="1"/>
</dbReference>
<keyword evidence="2" id="KW-0645">Protease</keyword>
<dbReference type="Proteomes" id="UP000671913">
    <property type="component" value="Chromosome"/>
</dbReference>
<feature type="domain" description="Peptidase S49" evidence="5">
    <location>
        <begin position="106"/>
        <end position="257"/>
    </location>
</feature>
<evidence type="ECO:0000313" key="7">
    <source>
        <dbReference type="Proteomes" id="UP000671913"/>
    </source>
</evidence>
<comment type="similarity">
    <text evidence="1">Belongs to the peptidase S49 family.</text>
</comment>
<dbReference type="PANTHER" id="PTHR42987">
    <property type="entry name" value="PEPTIDASE S49"/>
    <property type="match status" value="1"/>
</dbReference>
<dbReference type="InterPro" id="IPR029045">
    <property type="entry name" value="ClpP/crotonase-like_dom_sf"/>
</dbReference>
<dbReference type="Gene3D" id="3.90.226.10">
    <property type="entry name" value="2-enoyl-CoA Hydratase, Chain A, domain 1"/>
    <property type="match status" value="2"/>
</dbReference>
<reference evidence="6" key="1">
    <citation type="submission" date="2020-08" db="EMBL/GenBank/DDBJ databases">
        <title>Genomic insights into the carbon and energy metabolism of the first obligate autotrophic acetogenic bacterium Aceticella autotrophica gen. nov., sp. nov.</title>
        <authorList>
            <person name="Toshchakov S.V."/>
            <person name="Elcheninov A.G."/>
            <person name="Kublanov I.V."/>
            <person name="Frolov E.N."/>
            <person name="Lebedinsky A.V."/>
        </authorList>
    </citation>
    <scope>NUCLEOTIDE SEQUENCE</scope>
    <source>
        <strain evidence="6">3443-3Ac</strain>
    </source>
</reference>
<dbReference type="KEGG" id="aaut:ACETAC_02900"/>
<keyword evidence="7" id="KW-1185">Reference proteome</keyword>
<dbReference type="InterPro" id="IPR047272">
    <property type="entry name" value="S49_SppA_C"/>
</dbReference>
<evidence type="ECO:0000313" key="6">
    <source>
        <dbReference type="EMBL" id="QSZ27851.1"/>
    </source>
</evidence>
<dbReference type="GO" id="GO:0008236">
    <property type="term" value="F:serine-type peptidase activity"/>
    <property type="evidence" value="ECO:0007669"/>
    <property type="project" value="UniProtKB-KW"/>
</dbReference>
<dbReference type="SUPFAM" id="SSF52096">
    <property type="entry name" value="ClpP/crotonase"/>
    <property type="match status" value="1"/>
</dbReference>
<dbReference type="InterPro" id="IPR004635">
    <property type="entry name" value="Pept_S49_SppA"/>
</dbReference>
<gene>
    <name evidence="6" type="primary">sppA</name>
    <name evidence="6" type="ORF">ACETAC_02900</name>
</gene>
<dbReference type="RefSeq" id="WP_284680570.1">
    <property type="nucleotide sequence ID" value="NZ_CP060096.1"/>
</dbReference>
<organism evidence="6 7">
    <name type="scientific">Aceticella autotrophica</name>
    <dbReference type="NCBI Taxonomy" id="2755338"/>
    <lineage>
        <taxon>Bacteria</taxon>
        <taxon>Bacillati</taxon>
        <taxon>Bacillota</taxon>
        <taxon>Clostridia</taxon>
        <taxon>Thermoanaerobacterales</taxon>
        <taxon>Thermoanaerobacteraceae</taxon>
        <taxon>Aceticella</taxon>
    </lineage>
</organism>